<name>A0A7S1QU57_NEODS</name>
<proteinExistence type="predicted"/>
<sequence length="131" mass="14121">MVADTDVLVLPRGAGSVYAGMLPPGKGYLTFFPYNNGTAISNTGDNYPWWPLPLLRRDISFRSQACTAVGTNANCLKRSVNFCDMHCATGVAQRLLEEVVQEVAAGRVSNGMPPVECTGDNMRSCTYIDPG</sequence>
<dbReference type="AlphaFoldDB" id="A0A7S1QU57"/>
<accession>A0A7S1QU57</accession>
<reference evidence="1" key="1">
    <citation type="submission" date="2021-01" db="EMBL/GenBank/DDBJ databases">
        <authorList>
            <person name="Corre E."/>
            <person name="Pelletier E."/>
            <person name="Niang G."/>
            <person name="Scheremetjew M."/>
            <person name="Finn R."/>
            <person name="Kale V."/>
            <person name="Holt S."/>
            <person name="Cochrane G."/>
            <person name="Meng A."/>
            <person name="Brown T."/>
            <person name="Cohen L."/>
        </authorList>
    </citation>
    <scope>NUCLEOTIDE SEQUENCE</scope>
    <source>
        <strain evidence="1">CCAP 1951/1</strain>
    </source>
</reference>
<evidence type="ECO:0000313" key="1">
    <source>
        <dbReference type="EMBL" id="CAD9147830.1"/>
    </source>
</evidence>
<dbReference type="EMBL" id="HBGF01046594">
    <property type="protein sequence ID" value="CAD9147830.1"/>
    <property type="molecule type" value="Transcribed_RNA"/>
</dbReference>
<protein>
    <submittedName>
        <fullName evidence="1">Uncharacterized protein</fullName>
    </submittedName>
</protein>
<organism evidence="1">
    <name type="scientific">Neobodo designis</name>
    <name type="common">Flagellated protozoan</name>
    <name type="synonym">Bodo designis</name>
    <dbReference type="NCBI Taxonomy" id="312471"/>
    <lineage>
        <taxon>Eukaryota</taxon>
        <taxon>Discoba</taxon>
        <taxon>Euglenozoa</taxon>
        <taxon>Kinetoplastea</taxon>
        <taxon>Metakinetoplastina</taxon>
        <taxon>Neobodonida</taxon>
        <taxon>Neobodo</taxon>
    </lineage>
</organism>
<gene>
    <name evidence="1" type="ORF">NDES1114_LOCUS31178</name>
</gene>